<dbReference type="PANTHER" id="PTHR11803">
    <property type="entry name" value="2-IMINOBUTANOATE/2-IMINOPROPANOATE DEAMINASE RIDA"/>
    <property type="match status" value="1"/>
</dbReference>
<comment type="similarity">
    <text evidence="1">Belongs to the RutC family.</text>
</comment>
<reference evidence="3 4" key="1">
    <citation type="submission" date="2022-08" db="EMBL/GenBank/DDBJ databases">
        <title>Reclassification of Massilia species as members of the genera Telluria, Duganella, Pseudoduganella, Mokoshia gen. nov. and Zemynaea gen. nov. using orthogonal and non-orthogonal genome-based approaches.</title>
        <authorList>
            <person name="Bowman J.P."/>
        </authorList>
    </citation>
    <scope>NUCLEOTIDE SEQUENCE [LARGE SCALE GENOMIC DNA]</scope>
    <source>
        <strain evidence="3 4">JCM 31607</strain>
    </source>
</reference>
<feature type="chain" id="PRO_5047371871" evidence="2">
    <location>
        <begin position="21"/>
        <end position="150"/>
    </location>
</feature>
<evidence type="ECO:0000313" key="4">
    <source>
        <dbReference type="Proteomes" id="UP001205861"/>
    </source>
</evidence>
<dbReference type="SUPFAM" id="SSF55298">
    <property type="entry name" value="YjgF-like"/>
    <property type="match status" value="1"/>
</dbReference>
<name>A0ABT2BJX0_9BURK</name>
<comment type="caution">
    <text evidence="3">The sequence shown here is derived from an EMBL/GenBank/DDBJ whole genome shotgun (WGS) entry which is preliminary data.</text>
</comment>
<organism evidence="3 4">
    <name type="scientific">Massilia solisilvae</name>
    <dbReference type="NCBI Taxonomy" id="1811225"/>
    <lineage>
        <taxon>Bacteria</taxon>
        <taxon>Pseudomonadati</taxon>
        <taxon>Pseudomonadota</taxon>
        <taxon>Betaproteobacteria</taxon>
        <taxon>Burkholderiales</taxon>
        <taxon>Oxalobacteraceae</taxon>
        <taxon>Telluria group</taxon>
        <taxon>Massilia</taxon>
    </lineage>
</organism>
<proteinExistence type="inferred from homology"/>
<dbReference type="Proteomes" id="UP001205861">
    <property type="component" value="Unassembled WGS sequence"/>
</dbReference>
<evidence type="ECO:0000256" key="2">
    <source>
        <dbReference type="SAM" id="SignalP"/>
    </source>
</evidence>
<gene>
    <name evidence="3" type="ORF">NX773_09445</name>
</gene>
<evidence type="ECO:0000256" key="1">
    <source>
        <dbReference type="ARBA" id="ARBA00010552"/>
    </source>
</evidence>
<dbReference type="CDD" id="cd00448">
    <property type="entry name" value="YjgF_YER057c_UK114_family"/>
    <property type="match status" value="1"/>
</dbReference>
<accession>A0ABT2BJX0</accession>
<feature type="signal peptide" evidence="2">
    <location>
        <begin position="1"/>
        <end position="20"/>
    </location>
</feature>
<dbReference type="Pfam" id="PF01042">
    <property type="entry name" value="Ribonuc_L-PSP"/>
    <property type="match status" value="1"/>
</dbReference>
<keyword evidence="4" id="KW-1185">Reference proteome</keyword>
<dbReference type="Gene3D" id="3.30.1330.40">
    <property type="entry name" value="RutC-like"/>
    <property type="match status" value="1"/>
</dbReference>
<evidence type="ECO:0000313" key="3">
    <source>
        <dbReference type="EMBL" id="MCS0608385.1"/>
    </source>
</evidence>
<dbReference type="EMBL" id="JANUGV010000002">
    <property type="protein sequence ID" value="MCS0608385.1"/>
    <property type="molecule type" value="Genomic_DNA"/>
</dbReference>
<dbReference type="RefSeq" id="WP_258856087.1">
    <property type="nucleotide sequence ID" value="NZ_JANUGV010000002.1"/>
</dbReference>
<dbReference type="PROSITE" id="PS51257">
    <property type="entry name" value="PROKAR_LIPOPROTEIN"/>
    <property type="match status" value="1"/>
</dbReference>
<keyword evidence="2" id="KW-0732">Signal</keyword>
<dbReference type="InterPro" id="IPR035959">
    <property type="entry name" value="RutC-like_sf"/>
</dbReference>
<dbReference type="PANTHER" id="PTHR11803:SF58">
    <property type="entry name" value="PROTEIN HMF1-RELATED"/>
    <property type="match status" value="1"/>
</dbReference>
<protein>
    <submittedName>
        <fullName evidence="3">RidA family protein</fullName>
    </submittedName>
</protein>
<dbReference type="InterPro" id="IPR006175">
    <property type="entry name" value="YjgF/YER057c/UK114"/>
</dbReference>
<sequence length="150" mass="15816">MRLKVAYSILLAAACLTGCAVPSHTARFNPLSLSKPNGYSHAVAAAGGTTVYVSGQLPLTADGKLAGDDARAQVRQALENLKTALAASGASLTDVVKINVYLTNMDDLPAFREVRDIYFVGEPPASSLVQVSRLVRSDCRIEIDAVAVVR</sequence>